<dbReference type="PROSITE" id="PS51186">
    <property type="entry name" value="GNAT"/>
    <property type="match status" value="1"/>
</dbReference>
<comment type="caution">
    <text evidence="2">The sequence shown here is derived from an EMBL/GenBank/DDBJ whole genome shotgun (WGS) entry which is preliminary data.</text>
</comment>
<dbReference type="RefSeq" id="WP_170158975.1">
    <property type="nucleotide sequence ID" value="NZ_MJLZ01000059.1"/>
</dbReference>
<accession>A0A421DJH6</accession>
<dbReference type="Proteomes" id="UP000285648">
    <property type="component" value="Unassembled WGS sequence"/>
</dbReference>
<dbReference type="SUPFAM" id="SSF55729">
    <property type="entry name" value="Acyl-CoA N-acyltransferases (Nat)"/>
    <property type="match status" value="1"/>
</dbReference>
<name>A0A421DJH6_9GAMM</name>
<dbReference type="Gene3D" id="3.40.630.30">
    <property type="match status" value="1"/>
</dbReference>
<reference evidence="2 3" key="1">
    <citation type="submission" date="2016-09" db="EMBL/GenBank/DDBJ databases">
        <authorList>
            <person name="Doonan J."/>
            <person name="Pachebat J.A."/>
            <person name="Golyshin P.N."/>
            <person name="Denman S."/>
            <person name="Mcdonald J.E."/>
        </authorList>
    </citation>
    <scope>NUCLEOTIDE SEQUENCE [LARGE SCALE GENOMIC DNA]</scope>
    <source>
        <strain evidence="2 3">NCPPB 3934</strain>
    </source>
</reference>
<dbReference type="EMBL" id="MJLZ01000059">
    <property type="protein sequence ID" value="RLM18754.1"/>
    <property type="molecule type" value="Genomic_DNA"/>
</dbReference>
<dbReference type="Pfam" id="PF00583">
    <property type="entry name" value="Acetyltransf_1"/>
    <property type="match status" value="1"/>
</dbReference>
<sequence>MTVAKPKWLDEKCPVIEVTTAAEFAKHNIREFLEQIACFYPDFHAWLNFTFVRQLNGIERNVLIIKENGEIAGVSLLKKTEEEKKVCTFFIAPKFQRKGYGSTLMEKSLSYLQAPAHITVCEERWEEMQEFLDKHKFQLNEEVSGYYRPGYKEYFCSTKK</sequence>
<feature type="domain" description="N-acetyltransferase" evidence="1">
    <location>
        <begin position="16"/>
        <end position="160"/>
    </location>
</feature>
<keyword evidence="3" id="KW-1185">Reference proteome</keyword>
<dbReference type="CDD" id="cd04301">
    <property type="entry name" value="NAT_SF"/>
    <property type="match status" value="1"/>
</dbReference>
<protein>
    <recommendedName>
        <fullName evidence="1">N-acetyltransferase domain-containing protein</fullName>
    </recommendedName>
</protein>
<evidence type="ECO:0000313" key="2">
    <source>
        <dbReference type="EMBL" id="RLM18754.1"/>
    </source>
</evidence>
<evidence type="ECO:0000259" key="1">
    <source>
        <dbReference type="PROSITE" id="PS51186"/>
    </source>
</evidence>
<dbReference type="AlphaFoldDB" id="A0A421DJH6"/>
<proteinExistence type="predicted"/>
<organism evidence="2 3">
    <name type="scientific">Brenneria alni</name>
    <dbReference type="NCBI Taxonomy" id="71656"/>
    <lineage>
        <taxon>Bacteria</taxon>
        <taxon>Pseudomonadati</taxon>
        <taxon>Pseudomonadota</taxon>
        <taxon>Gammaproteobacteria</taxon>
        <taxon>Enterobacterales</taxon>
        <taxon>Pectobacteriaceae</taxon>
        <taxon>Brenneria</taxon>
    </lineage>
</organism>
<dbReference type="GO" id="GO:0016747">
    <property type="term" value="F:acyltransferase activity, transferring groups other than amino-acyl groups"/>
    <property type="evidence" value="ECO:0007669"/>
    <property type="project" value="InterPro"/>
</dbReference>
<dbReference type="InterPro" id="IPR016181">
    <property type="entry name" value="Acyl_CoA_acyltransferase"/>
</dbReference>
<evidence type="ECO:0000313" key="3">
    <source>
        <dbReference type="Proteomes" id="UP000285648"/>
    </source>
</evidence>
<dbReference type="InterPro" id="IPR000182">
    <property type="entry name" value="GNAT_dom"/>
</dbReference>
<gene>
    <name evidence="2" type="ORF">BIY29_17750</name>
</gene>